<dbReference type="InterPro" id="IPR010207">
    <property type="entry name" value="Elect_transpt_cplx_RnfB/RsxB"/>
</dbReference>
<dbReference type="HOGENOM" id="CLU_063448_0_0_4"/>
<dbReference type="PROSITE" id="PS51379">
    <property type="entry name" value="4FE4S_FER_2"/>
    <property type="match status" value="2"/>
</dbReference>
<keyword evidence="4" id="KW-0997">Cell inner membrane</keyword>
<dbReference type="PANTHER" id="PTHR42859">
    <property type="entry name" value="OXIDOREDUCTASE"/>
    <property type="match status" value="1"/>
</dbReference>
<evidence type="ECO:0000256" key="3">
    <source>
        <dbReference type="ARBA" id="ARBA00022485"/>
    </source>
</evidence>
<evidence type="ECO:0000256" key="12">
    <source>
        <dbReference type="SAM" id="MobiDB-lite"/>
    </source>
</evidence>
<keyword evidence="2" id="KW-1003">Cell membrane</keyword>
<keyword evidence="3" id="KW-0004">4Fe-4S</keyword>
<dbReference type="PROSITE" id="PS00198">
    <property type="entry name" value="4FE4S_FER_1"/>
    <property type="match status" value="2"/>
</dbReference>
<dbReference type="OrthoDB" id="9789936at2"/>
<feature type="region of interest" description="Disordered" evidence="12">
    <location>
        <begin position="166"/>
        <end position="220"/>
    </location>
</feature>
<evidence type="ECO:0000256" key="9">
    <source>
        <dbReference type="ARBA" id="ARBA00023004"/>
    </source>
</evidence>
<dbReference type="STRING" id="847.BRW83_2019"/>
<feature type="compositionally biased region" description="Basic and acidic residues" evidence="12">
    <location>
        <begin position="195"/>
        <end position="214"/>
    </location>
</feature>
<dbReference type="eggNOG" id="COG2878">
    <property type="taxonomic scope" value="Bacteria"/>
</dbReference>
<dbReference type="Gene3D" id="1.10.15.40">
    <property type="entry name" value="Electron transport complex subunit B, putative Fe-S cluster"/>
    <property type="match status" value="1"/>
</dbReference>
<dbReference type="Proteomes" id="UP000005089">
    <property type="component" value="Unassembled WGS sequence"/>
</dbReference>
<evidence type="ECO:0000259" key="14">
    <source>
        <dbReference type="PROSITE" id="PS51656"/>
    </source>
</evidence>
<feature type="domain" description="4Fe-4S" evidence="14">
    <location>
        <begin position="7"/>
        <end position="66"/>
    </location>
</feature>
<dbReference type="GeneID" id="77135844"/>
<keyword evidence="10" id="KW-0411">Iron-sulfur</keyword>
<dbReference type="NCBIfam" id="TIGR01944">
    <property type="entry name" value="rnfB"/>
    <property type="match status" value="1"/>
</dbReference>
<keyword evidence="7" id="KW-1278">Translocase</keyword>
<organism evidence="15 16">
    <name type="scientific">Oxalobacter formigenes OXCC13</name>
    <dbReference type="NCBI Taxonomy" id="556269"/>
    <lineage>
        <taxon>Bacteria</taxon>
        <taxon>Pseudomonadati</taxon>
        <taxon>Pseudomonadota</taxon>
        <taxon>Betaproteobacteria</taxon>
        <taxon>Burkholderiales</taxon>
        <taxon>Oxalobacteraceae</taxon>
        <taxon>Oxalobacter</taxon>
    </lineage>
</organism>
<keyword evidence="1" id="KW-0813">Transport</keyword>
<keyword evidence="5" id="KW-0479">Metal-binding</keyword>
<evidence type="ECO:0000313" key="15">
    <source>
        <dbReference type="EMBL" id="EEO29230.1"/>
    </source>
</evidence>
<keyword evidence="16" id="KW-1185">Reference proteome</keyword>
<sequence length="220" mass="24504">MRNPEENKTGLIDRILSILPQTQCAKCGFDSCRAYAMAIVENGVPINRCPTGGQSRIQKLAELLQLEELPLDRSCGEEKPYSIAVIDETTCTGCTICIQACPVDAIVGTGKMMHTVINDYCTGCELCIPTCPLDCIGLKNMSATLPFSEVWDTGHASAARERFERRQKRLDDEKNKLNRLSASKQPAQESASQAENKKSEILRKALERAREKAREYRHKP</sequence>
<dbReference type="InterPro" id="IPR017896">
    <property type="entry name" value="4Fe4S_Fe-S-bd"/>
</dbReference>
<evidence type="ECO:0000256" key="4">
    <source>
        <dbReference type="ARBA" id="ARBA00022519"/>
    </source>
</evidence>
<evidence type="ECO:0000313" key="16">
    <source>
        <dbReference type="Proteomes" id="UP000005089"/>
    </source>
</evidence>
<dbReference type="EMBL" id="GG658170">
    <property type="protein sequence ID" value="EEO29230.1"/>
    <property type="molecule type" value="Genomic_DNA"/>
</dbReference>
<dbReference type="PROSITE" id="PS51656">
    <property type="entry name" value="4FE4S"/>
    <property type="match status" value="1"/>
</dbReference>
<dbReference type="SUPFAM" id="SSF54862">
    <property type="entry name" value="4Fe-4S ferredoxins"/>
    <property type="match status" value="1"/>
</dbReference>
<dbReference type="Pfam" id="PF04060">
    <property type="entry name" value="FeS"/>
    <property type="match status" value="1"/>
</dbReference>
<dbReference type="PANTHER" id="PTHR42859:SF3">
    <property type="entry name" value="ION-TRANSLOCATING OXIDOREDUCTASE COMPLEX SUBUNIT B"/>
    <property type="match status" value="1"/>
</dbReference>
<dbReference type="GO" id="GO:0051539">
    <property type="term" value="F:4 iron, 4 sulfur cluster binding"/>
    <property type="evidence" value="ECO:0007669"/>
    <property type="project" value="UniProtKB-KW"/>
</dbReference>
<gene>
    <name evidence="15" type="primary">rnfB</name>
    <name evidence="15" type="ORF">OFBG_00258</name>
</gene>
<feature type="compositionally biased region" description="Polar residues" evidence="12">
    <location>
        <begin position="178"/>
        <end position="194"/>
    </location>
</feature>
<evidence type="ECO:0000256" key="1">
    <source>
        <dbReference type="ARBA" id="ARBA00022448"/>
    </source>
</evidence>
<dbReference type="GO" id="GO:0009055">
    <property type="term" value="F:electron transfer activity"/>
    <property type="evidence" value="ECO:0007669"/>
    <property type="project" value="InterPro"/>
</dbReference>
<evidence type="ECO:0000256" key="8">
    <source>
        <dbReference type="ARBA" id="ARBA00022982"/>
    </source>
</evidence>
<keyword evidence="8" id="KW-0249">Electron transport</keyword>
<reference evidence="15 16" key="1">
    <citation type="submission" date="2009-02" db="EMBL/GenBank/DDBJ databases">
        <title>The Genome Sequence of Oxalobacter formigenes OXCC13.</title>
        <authorList>
            <consortium name="The Broad Institute Genome Sequencing Platform"/>
            <person name="Ward D."/>
            <person name="Young S.K."/>
            <person name="Kodira C.D."/>
            <person name="Zeng Q."/>
            <person name="Koehrsen M."/>
            <person name="Alvarado L."/>
            <person name="Berlin A."/>
            <person name="Borenstein D."/>
            <person name="Chen Z."/>
            <person name="Engels R."/>
            <person name="Freedman E."/>
            <person name="Gellesch M."/>
            <person name="Goldberg J."/>
            <person name="Griggs A."/>
            <person name="Gujja S."/>
            <person name="Heiman D."/>
            <person name="Hepburn T."/>
            <person name="Howarth C."/>
            <person name="Jen D."/>
            <person name="Larson L."/>
            <person name="Lewis B."/>
            <person name="Mehta T."/>
            <person name="Park D."/>
            <person name="Pearson M."/>
            <person name="Roberts A."/>
            <person name="Saif S."/>
            <person name="Shea T."/>
            <person name="Shenoy N."/>
            <person name="Sisk P."/>
            <person name="Stolte C."/>
            <person name="Sykes S."/>
            <person name="Walk T."/>
            <person name="White J."/>
            <person name="Yandava C."/>
            <person name="Allison M.J."/>
            <person name="Lander E."/>
            <person name="Nusbaum C."/>
            <person name="Galagan J."/>
            <person name="Birren B."/>
        </authorList>
    </citation>
    <scope>NUCLEOTIDE SEQUENCE [LARGE SCALE GENOMIC DNA]</scope>
    <source>
        <strain evidence="15 16">OXCC13</strain>
    </source>
</reference>
<dbReference type="AlphaFoldDB" id="C3X7Q4"/>
<keyword evidence="6" id="KW-0677">Repeat</keyword>
<evidence type="ECO:0000256" key="6">
    <source>
        <dbReference type="ARBA" id="ARBA00022737"/>
    </source>
</evidence>
<dbReference type="InterPro" id="IPR007202">
    <property type="entry name" value="4Fe-4S_dom"/>
</dbReference>
<proteinExistence type="predicted"/>
<evidence type="ECO:0000256" key="11">
    <source>
        <dbReference type="ARBA" id="ARBA00023136"/>
    </source>
</evidence>
<evidence type="ECO:0000256" key="10">
    <source>
        <dbReference type="ARBA" id="ARBA00023014"/>
    </source>
</evidence>
<protein>
    <submittedName>
        <fullName evidence="15">Electron transport complex, RnfABCDGE type, B subunit</fullName>
    </submittedName>
</protein>
<accession>C3X7Q4</accession>
<dbReference type="RefSeq" id="WP_005879571.1">
    <property type="nucleotide sequence ID" value="NZ_CP019430.1"/>
</dbReference>
<dbReference type="InterPro" id="IPR050294">
    <property type="entry name" value="RnfB_subfamily"/>
</dbReference>
<name>C3X7Q4_OXAFO</name>
<evidence type="ECO:0000256" key="7">
    <source>
        <dbReference type="ARBA" id="ARBA00022967"/>
    </source>
</evidence>
<dbReference type="Gene3D" id="3.30.70.20">
    <property type="match status" value="1"/>
</dbReference>
<feature type="domain" description="4Fe-4S ferredoxin-type" evidence="13">
    <location>
        <begin position="82"/>
        <end position="111"/>
    </location>
</feature>
<evidence type="ECO:0000256" key="5">
    <source>
        <dbReference type="ARBA" id="ARBA00022723"/>
    </source>
</evidence>
<evidence type="ECO:0000256" key="2">
    <source>
        <dbReference type="ARBA" id="ARBA00022475"/>
    </source>
</evidence>
<dbReference type="InterPro" id="IPR017900">
    <property type="entry name" value="4Fe4S_Fe_S_CS"/>
</dbReference>
<evidence type="ECO:0000259" key="13">
    <source>
        <dbReference type="PROSITE" id="PS51379"/>
    </source>
</evidence>
<dbReference type="GO" id="GO:0046872">
    <property type="term" value="F:metal ion binding"/>
    <property type="evidence" value="ECO:0007669"/>
    <property type="project" value="UniProtKB-KW"/>
</dbReference>
<keyword evidence="11" id="KW-0472">Membrane</keyword>
<dbReference type="Pfam" id="PF14697">
    <property type="entry name" value="Fer4_21"/>
    <property type="match status" value="1"/>
</dbReference>
<feature type="compositionally biased region" description="Basic and acidic residues" evidence="12">
    <location>
        <begin position="166"/>
        <end position="176"/>
    </location>
</feature>
<keyword evidence="9" id="KW-0408">Iron</keyword>
<feature type="domain" description="4Fe-4S ferredoxin-type" evidence="13">
    <location>
        <begin position="112"/>
        <end position="141"/>
    </location>
</feature>